<evidence type="ECO:0000313" key="1">
    <source>
        <dbReference type="EMBL" id="CAD8679639.1"/>
    </source>
</evidence>
<protein>
    <recommendedName>
        <fullName evidence="2">Cytidyltransferase-like domain-containing protein</fullName>
    </recommendedName>
</protein>
<dbReference type="InterPro" id="IPR036653">
    <property type="entry name" value="CinA-like_C"/>
</dbReference>
<reference evidence="1" key="1">
    <citation type="submission" date="2021-01" db="EMBL/GenBank/DDBJ databases">
        <authorList>
            <person name="Corre E."/>
            <person name="Pelletier E."/>
            <person name="Niang G."/>
            <person name="Scheremetjew M."/>
            <person name="Finn R."/>
            <person name="Kale V."/>
            <person name="Holt S."/>
            <person name="Cochrane G."/>
            <person name="Meng A."/>
            <person name="Brown T."/>
            <person name="Cohen L."/>
        </authorList>
    </citation>
    <scope>NUCLEOTIDE SEQUENCE</scope>
    <source>
        <strain evidence="1">SAG 11-49</strain>
    </source>
</reference>
<organism evidence="1">
    <name type="scientific">Chlamydomonas leiostraca</name>
    <dbReference type="NCBI Taxonomy" id="1034604"/>
    <lineage>
        <taxon>Eukaryota</taxon>
        <taxon>Viridiplantae</taxon>
        <taxon>Chlorophyta</taxon>
        <taxon>core chlorophytes</taxon>
        <taxon>Chlorophyceae</taxon>
        <taxon>CS clade</taxon>
        <taxon>Chlamydomonadales</taxon>
        <taxon>Chlamydomonadaceae</taxon>
        <taxon>Chlamydomonas</taxon>
    </lineage>
</organism>
<dbReference type="GO" id="GO:0005634">
    <property type="term" value="C:nucleus"/>
    <property type="evidence" value="ECO:0007669"/>
    <property type="project" value="TreeGrafter"/>
</dbReference>
<dbReference type="PANTHER" id="PTHR31285">
    <property type="entry name" value="NICOTINAMIDE MONONUCLEOTIDE ADENYLYLTRANSFERASE"/>
    <property type="match status" value="1"/>
</dbReference>
<name>A0A7S0RK71_9CHLO</name>
<dbReference type="GO" id="GO:0000309">
    <property type="term" value="F:nicotinamide-nucleotide adenylyltransferase activity"/>
    <property type="evidence" value="ECO:0007669"/>
    <property type="project" value="TreeGrafter"/>
</dbReference>
<accession>A0A7S0RK71</accession>
<dbReference type="Gene3D" id="3.40.50.620">
    <property type="entry name" value="HUPs"/>
    <property type="match status" value="1"/>
</dbReference>
<gene>
    <name evidence="1" type="ORF">CLEI1391_LOCUS9155</name>
</gene>
<dbReference type="EMBL" id="HBFB01016370">
    <property type="protein sequence ID" value="CAD8679639.1"/>
    <property type="molecule type" value="Transcribed_RNA"/>
</dbReference>
<proteinExistence type="predicted"/>
<dbReference type="GO" id="GO:0016887">
    <property type="term" value="F:ATP hydrolysis activity"/>
    <property type="evidence" value="ECO:0007669"/>
    <property type="project" value="TreeGrafter"/>
</dbReference>
<dbReference type="SUPFAM" id="SSF52374">
    <property type="entry name" value="Nucleotidylyl transferase"/>
    <property type="match status" value="1"/>
</dbReference>
<dbReference type="InterPro" id="IPR014729">
    <property type="entry name" value="Rossmann-like_a/b/a_fold"/>
</dbReference>
<evidence type="ECO:0008006" key="2">
    <source>
        <dbReference type="Google" id="ProtNLM"/>
    </source>
</evidence>
<dbReference type="Gene3D" id="3.90.950.20">
    <property type="entry name" value="CinA-like"/>
    <property type="match status" value="1"/>
</dbReference>
<dbReference type="AlphaFoldDB" id="A0A7S0RK71"/>
<dbReference type="GO" id="GO:0005737">
    <property type="term" value="C:cytoplasm"/>
    <property type="evidence" value="ECO:0007669"/>
    <property type="project" value="TreeGrafter"/>
</dbReference>
<dbReference type="PANTHER" id="PTHR31285:SF0">
    <property type="entry name" value="NICOTINAMIDE MONONUCLEOTIDE ADENYLYLTRANSFERASE"/>
    <property type="match status" value="1"/>
</dbReference>
<sequence length="513" mass="53657">MMRAMLLNCPSPLTQTRPTGAIQLFGSRVGKLVATNKLRQDQRNLASVPCRAMLDADVAGVVKAIHATKTKTVVYTSGGAVQGLSWLLLVPGASGTILEANVPYARDAMMDALGGQEPQQYVSEATAVAMARAAYRRAAQLSPIGSHVVGLGATCSLATEPPKRGRCRAYIACHDGAKGVTQIAHLEFPSVPATANGSTGSASNHQLPYGVSRLEQDDLASRAVVKLLAEACGLHSGLIDSLQKLPAPTPPVSSPDPPAQCLLHASTLRSFSTSTQVATGAAPATEQVKNDALEALVAGQVECVEFANGEVTVGAPRKHLVLLPGSFNPLHQGHTELLAAAAASRIASGRGVAFELSVGNADKGVLPLDEVRRRVAQFTSAGAPVVVTRAPLFTHKAALFRDTLFVVGYDTAIRLVLPKYYGPPPGNPNKPSPANITAMLLEFDRLRQAGCAFLVAGRKDEASGQFLTLDDVQVPPELYDLFHPLPNFRVDLSSTQLRAQAAAAAAAASAAKA</sequence>